<gene>
    <name evidence="2" type="ORF">A2134_00690</name>
</gene>
<evidence type="ECO:0000313" key="2">
    <source>
        <dbReference type="EMBL" id="OGY25207.1"/>
    </source>
</evidence>
<dbReference type="EMBL" id="MHCR01000021">
    <property type="protein sequence ID" value="OGY25207.1"/>
    <property type="molecule type" value="Genomic_DNA"/>
</dbReference>
<sequence length="199" mass="22209">MLRATAPFFYIFAWLLISFTILLSLVWLTIRVNQTNNFPYLFLSASRNVFDSPSKIPGETINVLAAVKAADARPVLIDRFLAKHNSPMIGQGETFVEIADQYGLDWKLLPAIAFQESSLGKKIPDGSYNPFGWAIYSGESSGAEFENWKHSIEIVARGLKTNYFSQGLTTPEKIMTKYTPNSNGSWAVGVRFAMGEIIQ</sequence>
<evidence type="ECO:0000256" key="1">
    <source>
        <dbReference type="SAM" id="Phobius"/>
    </source>
</evidence>
<accession>A0A1G1WD43</accession>
<evidence type="ECO:0000313" key="3">
    <source>
        <dbReference type="Proteomes" id="UP000178162"/>
    </source>
</evidence>
<dbReference type="AlphaFoldDB" id="A0A1G1WD43"/>
<evidence type="ECO:0008006" key="4">
    <source>
        <dbReference type="Google" id="ProtNLM"/>
    </source>
</evidence>
<name>A0A1G1WD43_9BACT</name>
<dbReference type="STRING" id="1802595.A2134_00690"/>
<organism evidence="2 3">
    <name type="scientific">Candidatus Woykebacteria bacterium RBG_16_39_9b</name>
    <dbReference type="NCBI Taxonomy" id="1802595"/>
    <lineage>
        <taxon>Bacteria</taxon>
        <taxon>Candidatus Woykeibacteriota</taxon>
    </lineage>
</organism>
<comment type="caution">
    <text evidence="2">The sequence shown here is derived from an EMBL/GenBank/DDBJ whole genome shotgun (WGS) entry which is preliminary data.</text>
</comment>
<keyword evidence="1" id="KW-1133">Transmembrane helix</keyword>
<reference evidence="2 3" key="1">
    <citation type="journal article" date="2016" name="Nat. Commun.">
        <title>Thousands of microbial genomes shed light on interconnected biogeochemical processes in an aquifer system.</title>
        <authorList>
            <person name="Anantharaman K."/>
            <person name="Brown C.T."/>
            <person name="Hug L.A."/>
            <person name="Sharon I."/>
            <person name="Castelle C.J."/>
            <person name="Probst A.J."/>
            <person name="Thomas B.C."/>
            <person name="Singh A."/>
            <person name="Wilkins M.J."/>
            <person name="Karaoz U."/>
            <person name="Brodie E.L."/>
            <person name="Williams K.H."/>
            <person name="Hubbard S.S."/>
            <person name="Banfield J.F."/>
        </authorList>
    </citation>
    <scope>NUCLEOTIDE SEQUENCE [LARGE SCALE GENOMIC DNA]</scope>
</reference>
<keyword evidence="1" id="KW-0812">Transmembrane</keyword>
<proteinExistence type="predicted"/>
<feature type="transmembrane region" description="Helical" evidence="1">
    <location>
        <begin position="7"/>
        <end position="30"/>
    </location>
</feature>
<dbReference type="Proteomes" id="UP000178162">
    <property type="component" value="Unassembled WGS sequence"/>
</dbReference>
<keyword evidence="1" id="KW-0472">Membrane</keyword>
<protein>
    <recommendedName>
        <fullName evidence="4">Mannosyl-glycoprotein endo-beta-N-acetylglucosamidase-like domain-containing protein</fullName>
    </recommendedName>
</protein>